<dbReference type="RefSeq" id="WP_208814267.1">
    <property type="nucleotide sequence ID" value="NZ_WVUH01000119.1"/>
</dbReference>
<name>A0ABS3VS63_MICEH</name>
<dbReference type="InterPro" id="IPR052544">
    <property type="entry name" value="Bacteriocin_Proc_Enz"/>
</dbReference>
<dbReference type="Proteomes" id="UP000823521">
    <property type="component" value="Unassembled WGS sequence"/>
</dbReference>
<dbReference type="SUPFAM" id="SSF55469">
    <property type="entry name" value="FMN-dependent nitroreductase-like"/>
    <property type="match status" value="2"/>
</dbReference>
<protein>
    <recommendedName>
        <fullName evidence="3">Nitroreductase domain-containing protein</fullName>
    </recommendedName>
</protein>
<accession>A0ABS3VS63</accession>
<comment type="caution">
    <text evidence="1">The sequence shown here is derived from an EMBL/GenBank/DDBJ whole genome shotgun (WGS) entry which is preliminary data.</text>
</comment>
<keyword evidence="2" id="KW-1185">Reference proteome</keyword>
<dbReference type="InterPro" id="IPR000415">
    <property type="entry name" value="Nitroreductase-like"/>
</dbReference>
<evidence type="ECO:0000313" key="2">
    <source>
        <dbReference type="Proteomes" id="UP000823521"/>
    </source>
</evidence>
<proteinExistence type="predicted"/>
<evidence type="ECO:0000313" key="1">
    <source>
        <dbReference type="EMBL" id="MBO4207370.1"/>
    </source>
</evidence>
<dbReference type="EMBL" id="WVUH01000119">
    <property type="protein sequence ID" value="MBO4207370.1"/>
    <property type="molecule type" value="Genomic_DNA"/>
</dbReference>
<dbReference type="Gene3D" id="3.40.109.10">
    <property type="entry name" value="NADH Oxidase"/>
    <property type="match status" value="2"/>
</dbReference>
<dbReference type="PANTHER" id="PTHR43745">
    <property type="entry name" value="NITROREDUCTASE MJ1384-RELATED"/>
    <property type="match status" value="1"/>
</dbReference>
<reference evidence="1 2" key="1">
    <citation type="submission" date="2019-12" db="EMBL/GenBank/DDBJ databases">
        <title>Whole genome sequencing of endophytic Actinobacterium Micromonospora sp. MPMI6T.</title>
        <authorList>
            <person name="Evv R."/>
            <person name="Podile A.R."/>
        </authorList>
    </citation>
    <scope>NUCLEOTIDE SEQUENCE [LARGE SCALE GENOMIC DNA]</scope>
    <source>
        <strain evidence="1 2">MPMI6</strain>
    </source>
</reference>
<organism evidence="1 2">
    <name type="scientific">Micromonospora echinofusca</name>
    <dbReference type="NCBI Taxonomy" id="47858"/>
    <lineage>
        <taxon>Bacteria</taxon>
        <taxon>Bacillati</taxon>
        <taxon>Actinomycetota</taxon>
        <taxon>Actinomycetes</taxon>
        <taxon>Micromonosporales</taxon>
        <taxon>Micromonosporaceae</taxon>
        <taxon>Micromonospora</taxon>
    </lineage>
</organism>
<gene>
    <name evidence="1" type="ORF">GSF22_15325</name>
</gene>
<sequence length="446" mass="48956">MPDTADVFGTTTLMRRVQELQQLEHPASAVNRFCRQVPCSLTPRGLARRAPSAGAMYPIEMVWITQVDGRWVFQYFDARQQGCVDLGRSAEQAAAALRLAPRQHALLLVGVAWRTIQRYGVRGYRYCLLDAGNVLGNVASVVVAAGAYIHLPDSIPHELIHQELGLTRDELLLGAAVVEGDVADSIPELEVGTPLESLDTTRLFGTEQAPMLTPAMERIRRVHRASDPGRQHRLNFRAMLGGHTADQAVENILLRRSARAFDGTELDPSMLAVLDAFLHRVTEATPVPVWRELELRLVARRDGRWQSRWFDQANDRWLTRMIPDPEPTALIDMFGDQPLAAKAAAFMILGMRGEAGTQGNPVVYRQMLLTAGVTCAGAHHLAAQAGCATTIFGGYDDRRVAELATGRFIPLVVQAFGNSSESARDEKNDTVAATWLANARSGPAIP</sequence>
<evidence type="ECO:0008006" key="3">
    <source>
        <dbReference type="Google" id="ProtNLM"/>
    </source>
</evidence>
<dbReference type="PANTHER" id="PTHR43745:SF2">
    <property type="entry name" value="NITROREDUCTASE MJ1384-RELATED"/>
    <property type="match status" value="1"/>
</dbReference>